<dbReference type="InterPro" id="IPR007607">
    <property type="entry name" value="BacA/B"/>
</dbReference>
<dbReference type="KEGG" id="dwd:DSCW_66050"/>
<evidence type="ECO:0008006" key="4">
    <source>
        <dbReference type="Google" id="ProtNLM"/>
    </source>
</evidence>
<dbReference type="AlphaFoldDB" id="A0A5K7ZDG6"/>
<proteinExistence type="inferred from homology"/>
<dbReference type="PANTHER" id="PTHR35024">
    <property type="entry name" value="HYPOTHETICAL CYTOSOLIC PROTEIN"/>
    <property type="match status" value="1"/>
</dbReference>
<comment type="similarity">
    <text evidence="1">Belongs to the bactofilin family.</text>
</comment>
<evidence type="ECO:0000256" key="1">
    <source>
        <dbReference type="ARBA" id="ARBA00044755"/>
    </source>
</evidence>
<dbReference type="Proteomes" id="UP000427769">
    <property type="component" value="Chromosome"/>
</dbReference>
<evidence type="ECO:0000313" key="2">
    <source>
        <dbReference type="EMBL" id="BBO79188.1"/>
    </source>
</evidence>
<organism evidence="2 3">
    <name type="scientific">Desulfosarcina widdelii</name>
    <dbReference type="NCBI Taxonomy" id="947919"/>
    <lineage>
        <taxon>Bacteria</taxon>
        <taxon>Pseudomonadati</taxon>
        <taxon>Thermodesulfobacteriota</taxon>
        <taxon>Desulfobacteria</taxon>
        <taxon>Desulfobacterales</taxon>
        <taxon>Desulfosarcinaceae</taxon>
        <taxon>Desulfosarcina</taxon>
    </lineage>
</organism>
<dbReference type="Pfam" id="PF04519">
    <property type="entry name" value="Bactofilin"/>
    <property type="match status" value="1"/>
</dbReference>
<keyword evidence="3" id="KW-1185">Reference proteome</keyword>
<accession>A0A5K7ZDG6</accession>
<reference evidence="2 3" key="1">
    <citation type="submission" date="2019-11" db="EMBL/GenBank/DDBJ databases">
        <title>Comparative genomics of hydrocarbon-degrading Desulfosarcina strains.</title>
        <authorList>
            <person name="Watanabe M."/>
            <person name="Kojima H."/>
            <person name="Fukui M."/>
        </authorList>
    </citation>
    <scope>NUCLEOTIDE SEQUENCE [LARGE SCALE GENOMIC DNA]</scope>
    <source>
        <strain evidence="2 3">PP31</strain>
    </source>
</reference>
<protein>
    <recommendedName>
        <fullName evidence="4">Cell shape determination protein CcmA</fullName>
    </recommendedName>
</protein>
<dbReference type="RefSeq" id="WP_155307746.1">
    <property type="nucleotide sequence ID" value="NZ_AP021875.1"/>
</dbReference>
<dbReference type="PANTHER" id="PTHR35024:SF4">
    <property type="entry name" value="POLYMER-FORMING CYTOSKELETAL PROTEIN"/>
    <property type="match status" value="1"/>
</dbReference>
<dbReference type="OrthoDB" id="5421050at2"/>
<name>A0A5K7ZDG6_9BACT</name>
<evidence type="ECO:0000313" key="3">
    <source>
        <dbReference type="Proteomes" id="UP000427769"/>
    </source>
</evidence>
<sequence length="114" mass="11577">MKDKGSKFSIIDKGMTVEGSVVGNGNLVVKGVVKGTLTGESVVISEEGHIAADTHAQTMTVGGSFEGRVETTGQLVILSTGKCSGEIVCGDLVVEAGGRLDAKVSCKGPVKAKK</sequence>
<dbReference type="EMBL" id="AP021875">
    <property type="protein sequence ID" value="BBO79188.1"/>
    <property type="molecule type" value="Genomic_DNA"/>
</dbReference>
<gene>
    <name evidence="2" type="ORF">DSCW_66050</name>
</gene>